<feature type="domain" description="Endonuclease/exonuclease/phosphatase" evidence="1">
    <location>
        <begin position="55"/>
        <end position="271"/>
    </location>
</feature>
<dbReference type="PANTHER" id="PTHR14859">
    <property type="entry name" value="CALCOFLUOR WHITE HYPERSENSITIVE PROTEIN PRECURSOR"/>
    <property type="match status" value="1"/>
</dbReference>
<keyword evidence="3" id="KW-1185">Reference proteome</keyword>
<dbReference type="InterPro" id="IPR036691">
    <property type="entry name" value="Endo/exonu/phosph_ase_sf"/>
</dbReference>
<dbReference type="InterPro" id="IPR005135">
    <property type="entry name" value="Endo/exonuclease/phosphatase"/>
</dbReference>
<evidence type="ECO:0000313" key="2">
    <source>
        <dbReference type="EMBL" id="BDG74583.1"/>
    </source>
</evidence>
<sequence length="290" mass="30892">MKPFVARHAARLRLPQITGAAQRLRDFVQDLRSLRQPGGPATDPDPAHPADLRVASWNLHKCVGADGRFDPHRSAAVIAELGADILALQEVDKRFGRRAGLLDLAAVRRNAGLKLVPVSDVPSGHGWHGNALLLREDLAARITRMRLPGAEPRGALVAEIDLPQGPLRVIAAHFGLLRRCRTRQGHAILRTLAEGAQMPTVLLGDLNEWSHGPRSSLRALEPAFGAAAPSPPSFPAAVPVLALDRILGQPAGLVSDVRAYASPLARVASDHLPLIGRLRIGAVAQHAASG</sequence>
<evidence type="ECO:0000259" key="1">
    <source>
        <dbReference type="Pfam" id="PF03372"/>
    </source>
</evidence>
<dbReference type="PANTHER" id="PTHR14859:SF1">
    <property type="entry name" value="PGAP2-INTERACTING PROTEIN"/>
    <property type="match status" value="1"/>
</dbReference>
<reference evidence="2 3" key="1">
    <citation type="journal article" date="2016" name="Microbes Environ.">
        <title>Phylogenetically diverse aerobic anoxygenic phototrophic bacteria isolated from epilithic biofilms in Tama river, Japan.</title>
        <authorList>
            <person name="Hirose S."/>
            <person name="Matsuura K."/>
            <person name="Haruta S."/>
        </authorList>
    </citation>
    <scope>NUCLEOTIDE SEQUENCE [LARGE SCALE GENOMIC DNA]</scope>
    <source>
        <strain evidence="2 3">S08</strain>
    </source>
</reference>
<name>A0ABN6PAH7_9PROT</name>
<dbReference type="Proteomes" id="UP000831327">
    <property type="component" value="Chromosome"/>
</dbReference>
<dbReference type="Pfam" id="PF03372">
    <property type="entry name" value="Exo_endo_phos"/>
    <property type="match status" value="1"/>
</dbReference>
<dbReference type="SUPFAM" id="SSF56219">
    <property type="entry name" value="DNase I-like"/>
    <property type="match status" value="1"/>
</dbReference>
<proteinExistence type="predicted"/>
<dbReference type="InterPro" id="IPR051916">
    <property type="entry name" value="GPI-anchor_lipid_remodeler"/>
</dbReference>
<dbReference type="RefSeq" id="WP_244408746.1">
    <property type="nucleotide sequence ID" value="NZ_AP025637.1"/>
</dbReference>
<dbReference type="Gene3D" id="3.60.10.10">
    <property type="entry name" value="Endonuclease/exonuclease/phosphatase"/>
    <property type="match status" value="1"/>
</dbReference>
<dbReference type="EMBL" id="AP025637">
    <property type="protein sequence ID" value="BDG74583.1"/>
    <property type="molecule type" value="Genomic_DNA"/>
</dbReference>
<accession>A0ABN6PAH7</accession>
<gene>
    <name evidence="2" type="ORF">Rmf_45120</name>
</gene>
<evidence type="ECO:0000313" key="3">
    <source>
        <dbReference type="Proteomes" id="UP000831327"/>
    </source>
</evidence>
<organism evidence="2 3">
    <name type="scientific">Roseomonas fluvialis</name>
    <dbReference type="NCBI Taxonomy" id="1750527"/>
    <lineage>
        <taxon>Bacteria</taxon>
        <taxon>Pseudomonadati</taxon>
        <taxon>Pseudomonadota</taxon>
        <taxon>Alphaproteobacteria</taxon>
        <taxon>Acetobacterales</taxon>
        <taxon>Roseomonadaceae</taxon>
        <taxon>Roseomonas</taxon>
    </lineage>
</organism>
<protein>
    <submittedName>
        <fullName evidence="2">Diguanylate cyclase</fullName>
    </submittedName>
</protein>